<comment type="caution">
    <text evidence="3">The sequence shown here is derived from an EMBL/GenBank/DDBJ whole genome shotgun (WGS) entry which is preliminary data.</text>
</comment>
<sequence length="130" mass="14622">MASQHQSGYDTESSPLPEGSSDMLTNKGVIAAGSRRCWTEREESILMSATKELAATGWKLNNGFRSGYLTRALEALKREFPKTDIVVHTHIKSKITTWKKNYYSQMQILDRSGVGFNADGDYKIDIDDEQ</sequence>
<dbReference type="PANTHER" id="PTHR46250:SF15">
    <property type="entry name" value="OS01G0523800 PROTEIN"/>
    <property type="match status" value="1"/>
</dbReference>
<dbReference type="EMBL" id="PNBA02000018">
    <property type="protein sequence ID" value="KAG6392910.1"/>
    <property type="molecule type" value="Genomic_DNA"/>
</dbReference>
<dbReference type="AlphaFoldDB" id="A0A8X8WD46"/>
<evidence type="ECO:0000313" key="4">
    <source>
        <dbReference type="Proteomes" id="UP000298416"/>
    </source>
</evidence>
<feature type="compositionally biased region" description="Polar residues" evidence="1">
    <location>
        <begin position="1"/>
        <end position="14"/>
    </location>
</feature>
<dbReference type="InterPro" id="IPR024752">
    <property type="entry name" value="Myb/SANT-like_dom"/>
</dbReference>
<gene>
    <name evidence="3" type="ORF">SASPL_147138</name>
</gene>
<keyword evidence="4" id="KW-1185">Reference proteome</keyword>
<evidence type="ECO:0000313" key="3">
    <source>
        <dbReference type="EMBL" id="KAG6392910.1"/>
    </source>
</evidence>
<protein>
    <recommendedName>
        <fullName evidence="2">Myb/SANT-like domain-containing protein</fullName>
    </recommendedName>
</protein>
<dbReference type="Proteomes" id="UP000298416">
    <property type="component" value="Unassembled WGS sequence"/>
</dbReference>
<reference evidence="3" key="1">
    <citation type="submission" date="2018-01" db="EMBL/GenBank/DDBJ databases">
        <authorList>
            <person name="Mao J.F."/>
        </authorList>
    </citation>
    <scope>NUCLEOTIDE SEQUENCE</scope>
    <source>
        <strain evidence="3">Huo1</strain>
        <tissue evidence="3">Leaf</tissue>
    </source>
</reference>
<dbReference type="Pfam" id="PF12776">
    <property type="entry name" value="Myb_DNA-bind_3"/>
    <property type="match status" value="1"/>
</dbReference>
<proteinExistence type="predicted"/>
<feature type="domain" description="Myb/SANT-like" evidence="2">
    <location>
        <begin position="38"/>
        <end position="118"/>
    </location>
</feature>
<organism evidence="3">
    <name type="scientific">Salvia splendens</name>
    <name type="common">Scarlet sage</name>
    <dbReference type="NCBI Taxonomy" id="180675"/>
    <lineage>
        <taxon>Eukaryota</taxon>
        <taxon>Viridiplantae</taxon>
        <taxon>Streptophyta</taxon>
        <taxon>Embryophyta</taxon>
        <taxon>Tracheophyta</taxon>
        <taxon>Spermatophyta</taxon>
        <taxon>Magnoliopsida</taxon>
        <taxon>eudicotyledons</taxon>
        <taxon>Gunneridae</taxon>
        <taxon>Pentapetalae</taxon>
        <taxon>asterids</taxon>
        <taxon>lamiids</taxon>
        <taxon>Lamiales</taxon>
        <taxon>Lamiaceae</taxon>
        <taxon>Nepetoideae</taxon>
        <taxon>Mentheae</taxon>
        <taxon>Salviinae</taxon>
        <taxon>Salvia</taxon>
        <taxon>Salvia subgen. Calosphace</taxon>
        <taxon>core Calosphace</taxon>
    </lineage>
</organism>
<dbReference type="PANTHER" id="PTHR46250">
    <property type="entry name" value="MYB/SANT-LIKE DNA-BINDING DOMAIN PROTEIN-RELATED"/>
    <property type="match status" value="1"/>
</dbReference>
<evidence type="ECO:0000259" key="2">
    <source>
        <dbReference type="Pfam" id="PF12776"/>
    </source>
</evidence>
<feature type="region of interest" description="Disordered" evidence="1">
    <location>
        <begin position="1"/>
        <end position="27"/>
    </location>
</feature>
<reference evidence="3" key="2">
    <citation type="submission" date="2020-08" db="EMBL/GenBank/DDBJ databases">
        <title>Plant Genome Project.</title>
        <authorList>
            <person name="Zhang R.-G."/>
        </authorList>
    </citation>
    <scope>NUCLEOTIDE SEQUENCE</scope>
    <source>
        <strain evidence="3">Huo1</strain>
        <tissue evidence="3">Leaf</tissue>
    </source>
</reference>
<accession>A0A8X8WD46</accession>
<name>A0A8X8WD46_SALSN</name>
<evidence type="ECO:0000256" key="1">
    <source>
        <dbReference type="SAM" id="MobiDB-lite"/>
    </source>
</evidence>